<dbReference type="EMBL" id="JACHXV010000004">
    <property type="protein sequence ID" value="MBB3173648.1"/>
    <property type="molecule type" value="Genomic_DNA"/>
</dbReference>
<comment type="similarity">
    <text evidence="1">Belongs to the bacterial phospholipase C family.</text>
</comment>
<dbReference type="GO" id="GO:0009395">
    <property type="term" value="P:phospholipid catabolic process"/>
    <property type="evidence" value="ECO:0007669"/>
    <property type="project" value="TreeGrafter"/>
</dbReference>
<keyword evidence="7" id="KW-1185">Reference proteome</keyword>
<dbReference type="PROSITE" id="PS51318">
    <property type="entry name" value="TAT"/>
    <property type="match status" value="1"/>
</dbReference>
<feature type="region of interest" description="Disordered" evidence="4">
    <location>
        <begin position="1"/>
        <end position="20"/>
    </location>
</feature>
<dbReference type="GO" id="GO:0034480">
    <property type="term" value="F:phosphatidylcholine phospholipase C activity"/>
    <property type="evidence" value="ECO:0007669"/>
    <property type="project" value="UniProtKB-EC"/>
</dbReference>
<dbReference type="Proteomes" id="UP000557688">
    <property type="component" value="Unassembled WGS sequence"/>
</dbReference>
<gene>
    <name evidence="5" type="ORF">FHR90_001471</name>
    <name evidence="6" type="ORF">HUK83_10235</name>
</gene>
<evidence type="ECO:0000256" key="1">
    <source>
        <dbReference type="ARBA" id="ARBA00009717"/>
    </source>
</evidence>
<sequence>MFDDTGDGDGTSDPAMTADGIDRDRRRLLAGLAATAAASRLPGRAFAQATPGVADDFSDIRHVIVLMMENRSFDHMLGWVPGADGVQAGRSFTNTHGQSFGSYRLPDTWNLLGGDPVHGYDAGRTCFNNGAMDGFLRSEDVTVNGLPSLLQADPFPLGYFSREQVPFYSAAASLFTIGDRYFTGLMGPTWPNRIYMHAGECDRLSTGGTPADHSGLLSTLPTIWDRAAEAGVSARYYYSDAPMTALWGTRLLGISKPVAQFALDALSGSLPAISFIDPAFIGEALGLSNDDHPIADVRNGQAFLNSIYETLRLSPAWANTLLIINYDEWGGFADHVAPPMAPVSAREANLAGGGNDGRLGIRVPFVLIGPRARRNGTGTVVRNQYDPNAILNFICTRFGLAPLGIRAATSGSIASALLPRDQVDTSVPPGFAVPAAAPVILSEAQVRGAGHDHHLDDIKMLQGYARANGFKVLGLEL</sequence>
<proteinExistence type="inferred from homology"/>
<evidence type="ECO:0000256" key="4">
    <source>
        <dbReference type="SAM" id="MobiDB-lite"/>
    </source>
</evidence>
<keyword evidence="3 5" id="KW-0378">Hydrolase</keyword>
<dbReference type="PANTHER" id="PTHR31956:SF1">
    <property type="entry name" value="NON-SPECIFIC PHOSPHOLIPASE C1"/>
    <property type="match status" value="1"/>
</dbReference>
<dbReference type="Gene3D" id="3.40.720.10">
    <property type="entry name" value="Alkaline Phosphatase, subunit A"/>
    <property type="match status" value="2"/>
</dbReference>
<dbReference type="Pfam" id="PF04185">
    <property type="entry name" value="Phosphoesterase"/>
    <property type="match status" value="1"/>
</dbReference>
<dbReference type="Proteomes" id="UP000565205">
    <property type="component" value="Unassembled WGS sequence"/>
</dbReference>
<dbReference type="EMBL" id="JABXXQ010000202">
    <property type="protein sequence ID" value="NVN30706.1"/>
    <property type="molecule type" value="Genomic_DNA"/>
</dbReference>
<dbReference type="PANTHER" id="PTHR31956">
    <property type="entry name" value="NON-SPECIFIC PHOSPHOLIPASE C4-RELATED"/>
    <property type="match status" value="1"/>
</dbReference>
<dbReference type="InterPro" id="IPR006311">
    <property type="entry name" value="TAT_signal"/>
</dbReference>
<name>A0A839UTQ8_9PROT</name>
<organism evidence="5 7">
    <name type="scientific">Endobacter medicaginis</name>
    <dbReference type="NCBI Taxonomy" id="1181271"/>
    <lineage>
        <taxon>Bacteria</taxon>
        <taxon>Pseudomonadati</taxon>
        <taxon>Pseudomonadota</taxon>
        <taxon>Alphaproteobacteria</taxon>
        <taxon>Acetobacterales</taxon>
        <taxon>Acetobacteraceae</taxon>
        <taxon>Endobacter</taxon>
    </lineage>
</organism>
<evidence type="ECO:0000313" key="6">
    <source>
        <dbReference type="EMBL" id="NVN30706.1"/>
    </source>
</evidence>
<protein>
    <recommendedName>
        <fullName evidence="2">phospholipase C</fullName>
        <ecNumber evidence="2">3.1.4.3</ecNumber>
    </recommendedName>
</protein>
<dbReference type="InterPro" id="IPR007312">
    <property type="entry name" value="Phosphoesterase"/>
</dbReference>
<dbReference type="RefSeq" id="WP_176624456.1">
    <property type="nucleotide sequence ID" value="NZ_JABXXQ010000202.1"/>
</dbReference>
<comment type="caution">
    <text evidence="5">The sequence shown here is derived from an EMBL/GenBank/DDBJ whole genome shotgun (WGS) entry which is preliminary data.</text>
</comment>
<accession>A0A839UTQ8</accession>
<reference evidence="5 7" key="2">
    <citation type="submission" date="2020-08" db="EMBL/GenBank/DDBJ databases">
        <title>Genomic Encyclopedia of Type Strains, Phase III (KMG-III): the genomes of soil and plant-associated and newly described type strains.</title>
        <authorList>
            <person name="Whitman W."/>
        </authorList>
    </citation>
    <scope>NUCLEOTIDE SEQUENCE [LARGE SCALE GENOMIC DNA]</scope>
    <source>
        <strain evidence="5 7">CECT 8088</strain>
    </source>
</reference>
<evidence type="ECO:0000256" key="3">
    <source>
        <dbReference type="ARBA" id="ARBA00022801"/>
    </source>
</evidence>
<dbReference type="InterPro" id="IPR017850">
    <property type="entry name" value="Alkaline_phosphatase_core_sf"/>
</dbReference>
<evidence type="ECO:0000313" key="8">
    <source>
        <dbReference type="Proteomes" id="UP000565205"/>
    </source>
</evidence>
<dbReference type="EC" id="3.1.4.3" evidence="2"/>
<evidence type="ECO:0000256" key="2">
    <source>
        <dbReference type="ARBA" id="ARBA00012018"/>
    </source>
</evidence>
<evidence type="ECO:0000313" key="7">
    <source>
        <dbReference type="Proteomes" id="UP000557688"/>
    </source>
</evidence>
<evidence type="ECO:0000313" key="5">
    <source>
        <dbReference type="EMBL" id="MBB3173648.1"/>
    </source>
</evidence>
<dbReference type="AlphaFoldDB" id="A0A839UTQ8"/>
<reference evidence="6 8" key="1">
    <citation type="submission" date="2020-06" db="EMBL/GenBank/DDBJ databases">
        <title>Description of novel acetic acid bacteria.</title>
        <authorList>
            <person name="Sombolestani A."/>
        </authorList>
    </citation>
    <scope>NUCLEOTIDE SEQUENCE [LARGE SCALE GENOMIC DNA]</scope>
    <source>
        <strain evidence="6 8">LMG 26838</strain>
    </source>
</reference>